<keyword evidence="12" id="KW-0150">Chloroplast</keyword>
<evidence type="ECO:0000256" key="10">
    <source>
        <dbReference type="ARBA" id="ARBA00023136"/>
    </source>
</evidence>
<dbReference type="EMBL" id="MH591105">
    <property type="protein sequence ID" value="AYC65037.1"/>
    <property type="molecule type" value="Genomic_DNA"/>
</dbReference>
<evidence type="ECO:0000313" key="12">
    <source>
        <dbReference type="EMBL" id="AYC65037.1"/>
    </source>
</evidence>
<dbReference type="AlphaFoldDB" id="A0A386B016"/>
<reference evidence="12" key="2">
    <citation type="journal article" date="2019" name="Mol. Phylogenet. Evol.">
        <title>Reassessment of the classification of bryopsidales (chlorophyta) based on chloroplast phylogenomic analyses.</title>
        <authorList>
            <person name="Cremen M.C."/>
            <person name="Leliaert F."/>
            <person name="West J."/>
            <person name="Lam D.W."/>
            <person name="Shimada S."/>
            <person name="Lopez-Bautista J.M."/>
            <person name="Verbruggen H."/>
        </authorList>
    </citation>
    <scope>NUCLEOTIDE SEQUENCE</scope>
</reference>
<evidence type="ECO:0000256" key="1">
    <source>
        <dbReference type="ARBA" id="ARBA00003541"/>
    </source>
</evidence>
<evidence type="ECO:0000256" key="2">
    <source>
        <dbReference type="ARBA" id="ARBA00004581"/>
    </source>
</evidence>
<dbReference type="NCBIfam" id="TIGR03052">
    <property type="entry name" value="PS_I_psaI"/>
    <property type="match status" value="1"/>
</dbReference>
<dbReference type="InterPro" id="IPR001302">
    <property type="entry name" value="PSI_PsaI"/>
</dbReference>
<comment type="function">
    <text evidence="1 11">May help in the organization of the PsaL subunit.</text>
</comment>
<evidence type="ECO:0000256" key="6">
    <source>
        <dbReference type="ARBA" id="ARBA00022692"/>
    </source>
</evidence>
<keyword evidence="7 11" id="KW-0603">Photosystem I</keyword>
<geneLocation type="chloroplast" evidence="12"/>
<protein>
    <recommendedName>
        <fullName evidence="4 11">Photosystem I reaction center subunit VIII</fullName>
        <shortName evidence="11">PSI-I</shortName>
    </recommendedName>
</protein>
<keyword evidence="9 11" id="KW-0793">Thylakoid</keyword>
<name>A0A386B016_9CHLO</name>
<evidence type="ECO:0000256" key="7">
    <source>
        <dbReference type="ARBA" id="ARBA00022836"/>
    </source>
</evidence>
<evidence type="ECO:0000256" key="8">
    <source>
        <dbReference type="ARBA" id="ARBA00022989"/>
    </source>
</evidence>
<gene>
    <name evidence="11 12" type="primary">psaI</name>
</gene>
<dbReference type="SUPFAM" id="SSF81540">
    <property type="entry name" value="Subunit VIII of photosystem I reaction centre, PsaI"/>
    <property type="match status" value="1"/>
</dbReference>
<evidence type="ECO:0000256" key="9">
    <source>
        <dbReference type="ARBA" id="ARBA00023078"/>
    </source>
</evidence>
<dbReference type="GeneID" id="38278845"/>
<evidence type="ECO:0000256" key="3">
    <source>
        <dbReference type="ARBA" id="ARBA00005252"/>
    </source>
</evidence>
<dbReference type="GO" id="GO:0015979">
    <property type="term" value="P:photosynthesis"/>
    <property type="evidence" value="ECO:0007669"/>
    <property type="project" value="UniProtKB-UniRule"/>
</dbReference>
<dbReference type="GO" id="GO:0009535">
    <property type="term" value="C:chloroplast thylakoid membrane"/>
    <property type="evidence" value="ECO:0007669"/>
    <property type="project" value="UniProtKB-SubCell"/>
</dbReference>
<keyword evidence="12" id="KW-0934">Plastid</keyword>
<evidence type="ECO:0000256" key="11">
    <source>
        <dbReference type="HAMAP-Rule" id="MF_00431"/>
    </source>
</evidence>
<keyword evidence="6 11" id="KW-0812">Transmembrane</keyword>
<dbReference type="HAMAP" id="MF_00431">
    <property type="entry name" value="PSI_PsaI"/>
    <property type="match status" value="1"/>
</dbReference>
<dbReference type="GO" id="GO:0009522">
    <property type="term" value="C:photosystem I"/>
    <property type="evidence" value="ECO:0007669"/>
    <property type="project" value="UniProtKB-KW"/>
</dbReference>
<reference evidence="12" key="1">
    <citation type="submission" date="2018-07" db="EMBL/GenBank/DDBJ databases">
        <authorList>
            <person name="Quirk P.G."/>
            <person name="Krulwich T.A."/>
        </authorList>
    </citation>
    <scope>NUCLEOTIDE SEQUENCE</scope>
</reference>
<comment type="subcellular location">
    <subcellularLocation>
        <location evidence="2 11">Plastid</location>
        <location evidence="2 11">Chloroplast thylakoid membrane</location>
        <topology evidence="2 11">Single-pass membrane protein</topology>
    </subcellularLocation>
</comment>
<comment type="similarity">
    <text evidence="3 11">Belongs to the PsaI family.</text>
</comment>
<proteinExistence type="inferred from homology"/>
<dbReference type="RefSeq" id="YP_009519071.1">
    <property type="nucleotide sequence ID" value="NC_039522.1"/>
</dbReference>
<sequence>MTASYLPEIFVPLVCLFFPAISIVYIFFYIDQYKRIYNMRRKFFNIIIL</sequence>
<feature type="transmembrane region" description="Helical" evidence="11">
    <location>
        <begin position="6"/>
        <end position="30"/>
    </location>
</feature>
<evidence type="ECO:0000256" key="5">
    <source>
        <dbReference type="ARBA" id="ARBA00022531"/>
    </source>
</evidence>
<keyword evidence="10 11" id="KW-0472">Membrane</keyword>
<dbReference type="Pfam" id="PF00796">
    <property type="entry name" value="PSI_8"/>
    <property type="match status" value="1"/>
</dbReference>
<keyword evidence="5 11" id="KW-0602">Photosynthesis</keyword>
<accession>A0A386B016</accession>
<organism evidence="12">
    <name type="scientific">Callipsygma wilsonis</name>
    <dbReference type="NCBI Taxonomy" id="2320807"/>
    <lineage>
        <taxon>Eukaryota</taxon>
        <taxon>Viridiplantae</taxon>
        <taxon>Chlorophyta</taxon>
        <taxon>core chlorophytes</taxon>
        <taxon>Ulvophyceae</taxon>
        <taxon>TCBD clade</taxon>
        <taxon>Bryopsidales</taxon>
        <taxon>Halimedineae</taxon>
        <taxon>Halimedaceae</taxon>
        <taxon>Rhipiliopsideae</taxon>
        <taxon>Callipsygma</taxon>
    </lineage>
</organism>
<keyword evidence="8 11" id="KW-1133">Transmembrane helix</keyword>
<dbReference type="InterPro" id="IPR036357">
    <property type="entry name" value="PSI_PsaI_sf"/>
</dbReference>
<evidence type="ECO:0000256" key="4">
    <source>
        <dbReference type="ARBA" id="ARBA00019929"/>
    </source>
</evidence>